<sequence length="557" mass="62180">MKLVLLPVLLFFHPSVGIKFKEDVTTKSLSRLISNVFLDMPKCVVVVLSDFSSFELPNNFVYLRVHFNSSNLFLSLRAAYQMKCIGYLIDENSANDFLKTLGEARSSAPERHTPRIVVVPNRKGNYSLNVFMHPESAYIPDMIVIQIVADGNSAAEVKLVVMTNSFHNSSIFPEGEVLGTWPLDEMSFFPDKLKNLNGKGVSGNVFMDRADIGIGALYLWENEYKYIDFAYPYLNTKITVLVPKPAQKAEWRIPFLPFSLTLWVLQVLSITLAAAVMFAVNKVSFHIAEGLMLGGEFSTGGGIFLRSLAMALLQPPPSRLPSGSPLRRFFTIFEVLFLFFTTVYSGALSSVLTVPLYYPPIDTPLQLYEAGIPWAADHSAWIFSIQGATELPFKGLVKRYEVHSHESLISLIKKGGYGFGIEIMPAGHITQTKYLNGEAILNRHVMKHELYTTSLVMSLRKGSPYTEKLNNLIGKQLDAGLLLLWETDVTLNYLSSRLQTALKISEGTKVEVHHPTKLKLTHIQGAFILLGFGLFVSFIVFLFEKLGKTPSSLKISA</sequence>
<dbReference type="GO" id="GO:0005886">
    <property type="term" value="C:plasma membrane"/>
    <property type="evidence" value="ECO:0007669"/>
    <property type="project" value="UniProtKB-SubCell"/>
</dbReference>
<organism evidence="10 11">
    <name type="scientific">Nezara viridula</name>
    <name type="common">Southern green stink bug</name>
    <name type="synonym">Cimex viridulus</name>
    <dbReference type="NCBI Taxonomy" id="85310"/>
    <lineage>
        <taxon>Eukaryota</taxon>
        <taxon>Metazoa</taxon>
        <taxon>Ecdysozoa</taxon>
        <taxon>Arthropoda</taxon>
        <taxon>Hexapoda</taxon>
        <taxon>Insecta</taxon>
        <taxon>Pterygota</taxon>
        <taxon>Neoptera</taxon>
        <taxon>Paraneoptera</taxon>
        <taxon>Hemiptera</taxon>
        <taxon>Heteroptera</taxon>
        <taxon>Panheteroptera</taxon>
        <taxon>Pentatomomorpha</taxon>
        <taxon>Pentatomoidea</taxon>
        <taxon>Pentatomidae</taxon>
        <taxon>Pentatominae</taxon>
        <taxon>Nezara</taxon>
    </lineage>
</organism>
<evidence type="ECO:0000256" key="2">
    <source>
        <dbReference type="ARBA" id="ARBA00022475"/>
    </source>
</evidence>
<gene>
    <name evidence="10" type="ORF">NEZAVI_LOCUS11972</name>
</gene>
<dbReference type="PANTHER" id="PTHR42643">
    <property type="entry name" value="IONOTROPIC RECEPTOR 20A-RELATED"/>
    <property type="match status" value="1"/>
</dbReference>
<keyword evidence="7" id="KW-0325">Glycoprotein</keyword>
<keyword evidence="4 8" id="KW-1133">Transmembrane helix</keyword>
<dbReference type="Gene3D" id="3.40.190.10">
    <property type="entry name" value="Periplasmic binding protein-like II"/>
    <property type="match status" value="1"/>
</dbReference>
<dbReference type="AlphaFoldDB" id="A0A9P0MQD2"/>
<keyword evidence="3 8" id="KW-0812">Transmembrane</keyword>
<feature type="transmembrane region" description="Helical" evidence="8">
    <location>
        <begin position="332"/>
        <end position="358"/>
    </location>
</feature>
<dbReference type="InterPro" id="IPR052192">
    <property type="entry name" value="Insect_Ionotropic_Sensory_Rcpt"/>
</dbReference>
<keyword evidence="5 8" id="KW-0472">Membrane</keyword>
<evidence type="ECO:0000256" key="4">
    <source>
        <dbReference type="ARBA" id="ARBA00022989"/>
    </source>
</evidence>
<keyword evidence="9" id="KW-0732">Signal</keyword>
<evidence type="ECO:0000256" key="9">
    <source>
        <dbReference type="SAM" id="SignalP"/>
    </source>
</evidence>
<evidence type="ECO:0000313" key="10">
    <source>
        <dbReference type="EMBL" id="CAH1403358.1"/>
    </source>
</evidence>
<dbReference type="EMBL" id="OV725081">
    <property type="protein sequence ID" value="CAH1403358.1"/>
    <property type="molecule type" value="Genomic_DNA"/>
</dbReference>
<feature type="chain" id="PRO_5040352681" description="Ionotropic receptor" evidence="9">
    <location>
        <begin position="18"/>
        <end position="557"/>
    </location>
</feature>
<feature type="transmembrane region" description="Helical" evidence="8">
    <location>
        <begin position="255"/>
        <end position="279"/>
    </location>
</feature>
<dbReference type="OrthoDB" id="8182981at2759"/>
<accession>A0A9P0MQD2</accession>
<feature type="transmembrane region" description="Helical" evidence="8">
    <location>
        <begin position="291"/>
        <end position="312"/>
    </location>
</feature>
<evidence type="ECO:0000256" key="6">
    <source>
        <dbReference type="ARBA" id="ARBA00023170"/>
    </source>
</evidence>
<reference evidence="10" key="1">
    <citation type="submission" date="2022-01" db="EMBL/GenBank/DDBJ databases">
        <authorList>
            <person name="King R."/>
        </authorList>
    </citation>
    <scope>NUCLEOTIDE SEQUENCE</scope>
</reference>
<dbReference type="Gene3D" id="1.10.287.70">
    <property type="match status" value="1"/>
</dbReference>
<dbReference type="PANTHER" id="PTHR42643:SF40">
    <property type="entry name" value="IONOTROPIC RECEPTOR 41A-RELATED"/>
    <property type="match status" value="1"/>
</dbReference>
<protein>
    <recommendedName>
        <fullName evidence="12">Ionotropic receptor</fullName>
    </recommendedName>
</protein>
<dbReference type="Proteomes" id="UP001152798">
    <property type="component" value="Chromosome 5"/>
</dbReference>
<keyword evidence="2" id="KW-1003">Cell membrane</keyword>
<evidence type="ECO:0000313" key="11">
    <source>
        <dbReference type="Proteomes" id="UP001152798"/>
    </source>
</evidence>
<proteinExistence type="predicted"/>
<evidence type="ECO:0000256" key="1">
    <source>
        <dbReference type="ARBA" id="ARBA00004651"/>
    </source>
</evidence>
<keyword evidence="11" id="KW-1185">Reference proteome</keyword>
<evidence type="ECO:0000256" key="5">
    <source>
        <dbReference type="ARBA" id="ARBA00023136"/>
    </source>
</evidence>
<evidence type="ECO:0000256" key="7">
    <source>
        <dbReference type="ARBA" id="ARBA00023180"/>
    </source>
</evidence>
<evidence type="ECO:0000256" key="3">
    <source>
        <dbReference type="ARBA" id="ARBA00022692"/>
    </source>
</evidence>
<evidence type="ECO:0000256" key="8">
    <source>
        <dbReference type="SAM" id="Phobius"/>
    </source>
</evidence>
<name>A0A9P0MQD2_NEZVI</name>
<feature type="signal peptide" evidence="9">
    <location>
        <begin position="1"/>
        <end position="17"/>
    </location>
</feature>
<keyword evidence="6" id="KW-0675">Receptor</keyword>
<comment type="subcellular location">
    <subcellularLocation>
        <location evidence="1">Cell membrane</location>
        <topology evidence="1">Multi-pass membrane protein</topology>
    </subcellularLocation>
</comment>
<evidence type="ECO:0008006" key="12">
    <source>
        <dbReference type="Google" id="ProtNLM"/>
    </source>
</evidence>
<dbReference type="SUPFAM" id="SSF53850">
    <property type="entry name" value="Periplasmic binding protein-like II"/>
    <property type="match status" value="1"/>
</dbReference>
<feature type="transmembrane region" description="Helical" evidence="8">
    <location>
        <begin position="525"/>
        <end position="543"/>
    </location>
</feature>